<evidence type="ECO:0000313" key="3">
    <source>
        <dbReference type="Proteomes" id="UP000252884"/>
    </source>
</evidence>
<name>A0A368Y7R9_9BURK</name>
<organism evidence="2 3">
    <name type="scientific">Pseudorhodoferax soli</name>
    <dbReference type="NCBI Taxonomy" id="545864"/>
    <lineage>
        <taxon>Bacteria</taxon>
        <taxon>Pseudomonadati</taxon>
        <taxon>Pseudomonadota</taxon>
        <taxon>Betaproteobacteria</taxon>
        <taxon>Burkholderiales</taxon>
        <taxon>Comamonadaceae</taxon>
    </lineage>
</organism>
<dbReference type="AlphaFoldDB" id="A0A368Y7R9"/>
<keyword evidence="2" id="KW-0413">Isomerase</keyword>
<sequence>MPSTKPNRAPKTIPAGTDAPRPRWWREPLLHFVLLGGLLFAVDHVIVGRAEDPRTIVLTQDVDDEARELFKASRGRPPTTEELAALRRTWLDNEVLYREGLAMQVDRGDSAIRERVIFKALSVLESDNKLPPYDDALLRAWFEKHRAKYDEPARFDFREAVISGDMTEAAASALATRLNSGVPGEIGAGLRVFKGRPHANLVQSYGEAFAKAVEGAKPGAWQALSGKDGWRVIQLDTVSAAKPADFEVLRGIVLQDWTDQVMAEQRTAAVRVLAEKYTVRIEAEAGK</sequence>
<keyword evidence="3" id="KW-1185">Reference proteome</keyword>
<evidence type="ECO:0000259" key="1">
    <source>
        <dbReference type="Pfam" id="PF13145"/>
    </source>
</evidence>
<gene>
    <name evidence="2" type="ORF">DES41_101760</name>
</gene>
<dbReference type="Proteomes" id="UP000252884">
    <property type="component" value="Unassembled WGS sequence"/>
</dbReference>
<evidence type="ECO:0000313" key="2">
    <source>
        <dbReference type="EMBL" id="RCW76155.1"/>
    </source>
</evidence>
<dbReference type="OrthoDB" id="196786at2"/>
<reference evidence="2 3" key="1">
    <citation type="submission" date="2018-07" db="EMBL/GenBank/DDBJ databases">
        <title>Genomic Encyclopedia of Type Strains, Phase IV (KMG-IV): sequencing the most valuable type-strain genomes for metagenomic binning, comparative biology and taxonomic classification.</title>
        <authorList>
            <person name="Goeker M."/>
        </authorList>
    </citation>
    <scope>NUCLEOTIDE SEQUENCE [LARGE SCALE GENOMIC DNA]</scope>
    <source>
        <strain evidence="2 3">DSM 21634</strain>
    </source>
</reference>
<dbReference type="RefSeq" id="WP_114466813.1">
    <property type="nucleotide sequence ID" value="NZ_QPJK01000001.1"/>
</dbReference>
<dbReference type="Pfam" id="PF13145">
    <property type="entry name" value="Rotamase_2"/>
    <property type="match status" value="1"/>
</dbReference>
<proteinExistence type="predicted"/>
<dbReference type="InterPro" id="IPR000297">
    <property type="entry name" value="PPIase_PpiC"/>
</dbReference>
<dbReference type="GO" id="GO:0003755">
    <property type="term" value="F:peptidyl-prolyl cis-trans isomerase activity"/>
    <property type="evidence" value="ECO:0007669"/>
    <property type="project" value="InterPro"/>
</dbReference>
<dbReference type="EMBL" id="QPJK01000001">
    <property type="protein sequence ID" value="RCW76155.1"/>
    <property type="molecule type" value="Genomic_DNA"/>
</dbReference>
<accession>A0A368Y7R9</accession>
<feature type="domain" description="PpiC" evidence="1">
    <location>
        <begin position="134"/>
        <end position="247"/>
    </location>
</feature>
<comment type="caution">
    <text evidence="2">The sequence shown here is derived from an EMBL/GenBank/DDBJ whole genome shotgun (WGS) entry which is preliminary data.</text>
</comment>
<protein>
    <submittedName>
        <fullName evidence="2">Parvulin-like peptidyl-prolyl cis-trans isomerase protein</fullName>
    </submittedName>
</protein>